<comment type="caution">
    <text evidence="1">The sequence shown here is derived from an EMBL/GenBank/DDBJ whole genome shotgun (WGS) entry which is preliminary data.</text>
</comment>
<accession>A0A4Q9LI94</accession>
<keyword evidence="2" id="KW-1185">Reference proteome</keyword>
<gene>
    <name evidence="1" type="ORF">CWI36_0221p0010</name>
</gene>
<protein>
    <submittedName>
        <fullName evidence="1">Uncharacterized protein</fullName>
    </submittedName>
</protein>
<dbReference type="Proteomes" id="UP000291404">
    <property type="component" value="Unassembled WGS sequence"/>
</dbReference>
<reference evidence="1 2" key="1">
    <citation type="submission" date="2017-12" db="EMBL/GenBank/DDBJ databases">
        <authorList>
            <person name="Pombert J.-F."/>
            <person name="Haag K.L."/>
            <person name="Ebert D."/>
        </authorList>
    </citation>
    <scope>NUCLEOTIDE SEQUENCE [LARGE SCALE GENOMIC DNA]</scope>
    <source>
        <strain evidence="1">BE-OM-2</strain>
    </source>
</reference>
<proteinExistence type="predicted"/>
<name>A0A4Q9LI94_9MICR</name>
<evidence type="ECO:0000313" key="2">
    <source>
        <dbReference type="Proteomes" id="UP000291404"/>
    </source>
</evidence>
<sequence>MLPTTLLNFMRSEANSIFRSGSCKSTNIFFKFFCFNELKISSNFTLPFFSLIIEKQQTLLAIKNRGIFEATHSVLDCLNWFVSNTFWKSLSNSFIIFVALLYPTPNIIKSDTMRKKTIMAVTRNLFVL</sequence>
<dbReference type="EMBL" id="PITI01000221">
    <property type="protein sequence ID" value="TBU07824.1"/>
    <property type="molecule type" value="Genomic_DNA"/>
</dbReference>
<organism evidence="1 2">
    <name type="scientific">Hamiltosporidium magnivora</name>
    <dbReference type="NCBI Taxonomy" id="148818"/>
    <lineage>
        <taxon>Eukaryota</taxon>
        <taxon>Fungi</taxon>
        <taxon>Fungi incertae sedis</taxon>
        <taxon>Microsporidia</taxon>
        <taxon>Dubosqiidae</taxon>
        <taxon>Hamiltosporidium</taxon>
    </lineage>
</organism>
<dbReference type="AlphaFoldDB" id="A0A4Q9LI94"/>
<evidence type="ECO:0000313" key="1">
    <source>
        <dbReference type="EMBL" id="TBU07824.1"/>
    </source>
</evidence>
<dbReference type="VEuPathDB" id="MicrosporidiaDB:CWI36_0221p0010"/>